<gene>
    <name evidence="1" type="ORF">QFC20_000009</name>
</gene>
<name>A0ACC2X3W8_9TREE</name>
<dbReference type="Proteomes" id="UP001230649">
    <property type="component" value="Unassembled WGS sequence"/>
</dbReference>
<organism evidence="1 2">
    <name type="scientific">Naganishia adeliensis</name>
    <dbReference type="NCBI Taxonomy" id="92952"/>
    <lineage>
        <taxon>Eukaryota</taxon>
        <taxon>Fungi</taxon>
        <taxon>Dikarya</taxon>
        <taxon>Basidiomycota</taxon>
        <taxon>Agaricomycotina</taxon>
        <taxon>Tremellomycetes</taxon>
        <taxon>Filobasidiales</taxon>
        <taxon>Filobasidiaceae</taxon>
        <taxon>Naganishia</taxon>
    </lineage>
</organism>
<evidence type="ECO:0000313" key="1">
    <source>
        <dbReference type="EMBL" id="KAJ9117731.1"/>
    </source>
</evidence>
<evidence type="ECO:0000313" key="2">
    <source>
        <dbReference type="Proteomes" id="UP001230649"/>
    </source>
</evidence>
<protein>
    <submittedName>
        <fullName evidence="1">Uncharacterized protein</fullName>
    </submittedName>
</protein>
<comment type="caution">
    <text evidence="1">The sequence shown here is derived from an EMBL/GenBank/DDBJ whole genome shotgun (WGS) entry which is preliminary data.</text>
</comment>
<accession>A0ACC2X3W8</accession>
<dbReference type="EMBL" id="JASBWS010000001">
    <property type="protein sequence ID" value="KAJ9117731.1"/>
    <property type="molecule type" value="Genomic_DNA"/>
</dbReference>
<keyword evidence="2" id="KW-1185">Reference proteome</keyword>
<proteinExistence type="predicted"/>
<reference evidence="1" key="1">
    <citation type="submission" date="2023-04" db="EMBL/GenBank/DDBJ databases">
        <title>Draft Genome sequencing of Naganishia species isolated from polar environments using Oxford Nanopore Technology.</title>
        <authorList>
            <person name="Leo P."/>
            <person name="Venkateswaran K."/>
        </authorList>
    </citation>
    <scope>NUCLEOTIDE SEQUENCE</scope>
    <source>
        <strain evidence="1">MNA-CCFEE 5262</strain>
    </source>
</reference>
<sequence>MRLTTRYLTSARTTARSSGIVRPSFLLPRALSTSASTRNAQGQGTKIVQPTLGVAAAMKAMEDSSFTPRVQIFDEFAMKDGVAVVTGGRGGLGLEMAMALAEAGAKVYCIDLPSEPSSEFNACASYASKLGTKMAYIKADVTSQTEISRVILDIAKRHGRLDACVAAAGILGPTETSALDLSAEDFKKVQDVNTTGVFLTAQAAIKGMVDTRSRGSVIAIASMSGSIVNRGHPWVAYNTSKSAVLQMARNLACEFGKDGIRVNTISPGHIYTRQTAAVLDAHPEQGEIWANSNPLGRMGQVHELRGVV</sequence>